<dbReference type="InterPro" id="IPR036527">
    <property type="entry name" value="SCP2_sterol-bd_dom_sf"/>
</dbReference>
<evidence type="ECO:0000313" key="2">
    <source>
        <dbReference type="EMBL" id="SFS85702.1"/>
    </source>
</evidence>
<dbReference type="Pfam" id="PF02036">
    <property type="entry name" value="SCP2"/>
    <property type="match status" value="1"/>
</dbReference>
<accession>A0A1I6T915</accession>
<keyword evidence="3" id="KW-1185">Reference proteome</keyword>
<dbReference type="InterPro" id="IPR003033">
    <property type="entry name" value="SCP2_sterol-bd_dom"/>
</dbReference>
<dbReference type="STRING" id="95161.SAMN05660874_03774"/>
<name>A0A1I6T915_9PSEU</name>
<feature type="domain" description="SCP2" evidence="1">
    <location>
        <begin position="79"/>
        <end position="180"/>
    </location>
</feature>
<reference evidence="3" key="1">
    <citation type="submission" date="2016-10" db="EMBL/GenBank/DDBJ databases">
        <authorList>
            <person name="Varghese N."/>
            <person name="Submissions S."/>
        </authorList>
    </citation>
    <scope>NUCLEOTIDE SEQUENCE [LARGE SCALE GENOMIC DNA]</scope>
    <source>
        <strain evidence="3">DSM 44771</strain>
    </source>
</reference>
<dbReference type="Proteomes" id="UP000198852">
    <property type="component" value="Unassembled WGS sequence"/>
</dbReference>
<dbReference type="EMBL" id="FOZX01000006">
    <property type="protein sequence ID" value="SFS85702.1"/>
    <property type="molecule type" value="Genomic_DNA"/>
</dbReference>
<dbReference type="AlphaFoldDB" id="A0A1I6T915"/>
<dbReference type="Gene3D" id="3.30.1050.10">
    <property type="entry name" value="SCP2 sterol-binding domain"/>
    <property type="match status" value="1"/>
</dbReference>
<proteinExistence type="predicted"/>
<sequence>MPQSRSDPEPSTLADVDPRATDKAELVRLLHAASESAAHDDLDLSALTPEQFARLISRSSVDQLNAVLAEPALRERILDEIFRRMSEHYQPEHAKRRHAVVNWRIGKADDLLHFQCELADGRCRVTKGAQHDSPTVTITMTPLDFLQLTSGNTTAPKLVMSRRVRLAGDIGFAVNLPKLFQIPRA</sequence>
<gene>
    <name evidence="2" type="ORF">SAMN05660874_03774</name>
</gene>
<evidence type="ECO:0000313" key="3">
    <source>
        <dbReference type="Proteomes" id="UP000198852"/>
    </source>
</evidence>
<evidence type="ECO:0000259" key="1">
    <source>
        <dbReference type="Pfam" id="PF02036"/>
    </source>
</evidence>
<organism evidence="2 3">
    <name type="scientific">Saccharopolyspora flava</name>
    <dbReference type="NCBI Taxonomy" id="95161"/>
    <lineage>
        <taxon>Bacteria</taxon>
        <taxon>Bacillati</taxon>
        <taxon>Actinomycetota</taxon>
        <taxon>Actinomycetes</taxon>
        <taxon>Pseudonocardiales</taxon>
        <taxon>Pseudonocardiaceae</taxon>
        <taxon>Saccharopolyspora</taxon>
    </lineage>
</organism>
<protein>
    <submittedName>
        <fullName evidence="2">SCP-2 sterol transfer family protein</fullName>
    </submittedName>
</protein>
<dbReference type="SUPFAM" id="SSF55718">
    <property type="entry name" value="SCP-like"/>
    <property type="match status" value="1"/>
</dbReference>